<keyword evidence="6" id="KW-0411">Iron-sulfur</keyword>
<evidence type="ECO:0000256" key="4">
    <source>
        <dbReference type="ARBA" id="ARBA00022723"/>
    </source>
</evidence>
<reference evidence="8 9" key="1">
    <citation type="submission" date="2006-02" db="EMBL/GenBank/DDBJ databases">
        <authorList>
            <person name="Pinhassi J."/>
            <person name="Pedros-Alio C."/>
            <person name="Ferriera S."/>
            <person name="Johnson J."/>
            <person name="Kravitz S."/>
            <person name="Halpern A."/>
            <person name="Remington K."/>
            <person name="Beeson K."/>
            <person name="Tran B."/>
            <person name="Rogers Y.-H."/>
            <person name="Friedman R."/>
            <person name="Venter J.C."/>
        </authorList>
    </citation>
    <scope>NUCLEOTIDE SEQUENCE [LARGE SCALE GENOMIC DNA]</scope>
    <source>
        <strain evidence="8 9">MED297</strain>
    </source>
</reference>
<dbReference type="SUPFAM" id="SSF102114">
    <property type="entry name" value="Radical SAM enzymes"/>
    <property type="match status" value="1"/>
</dbReference>
<dbReference type="Gene3D" id="3.80.30.20">
    <property type="entry name" value="tm_1862 like domain"/>
    <property type="match status" value="1"/>
</dbReference>
<comment type="caution">
    <text evidence="8">The sequence shown here is derived from an EMBL/GenBank/DDBJ whole genome shotgun (WGS) entry which is preliminary data.</text>
</comment>
<dbReference type="Pfam" id="PF04055">
    <property type="entry name" value="Radical_SAM"/>
    <property type="match status" value="1"/>
</dbReference>
<dbReference type="GO" id="GO:0051539">
    <property type="term" value="F:4 iron, 4 sulfur cluster binding"/>
    <property type="evidence" value="ECO:0007669"/>
    <property type="project" value="UniProtKB-KW"/>
</dbReference>
<dbReference type="GO" id="GO:0003824">
    <property type="term" value="F:catalytic activity"/>
    <property type="evidence" value="ECO:0007669"/>
    <property type="project" value="InterPro"/>
</dbReference>
<keyword evidence="3" id="KW-0949">S-adenosyl-L-methionine</keyword>
<feature type="domain" description="Radical SAM core" evidence="7">
    <location>
        <begin position="17"/>
        <end position="257"/>
    </location>
</feature>
<gene>
    <name evidence="8" type="ORF">MED297_00805</name>
</gene>
<keyword evidence="5" id="KW-0408">Iron</keyword>
<keyword evidence="9" id="KW-1185">Reference proteome</keyword>
<dbReference type="InterPro" id="IPR005911">
    <property type="entry name" value="YhcC-like"/>
</dbReference>
<organism evidence="8 9">
    <name type="scientific">Reinekea blandensis MED297</name>
    <dbReference type="NCBI Taxonomy" id="314283"/>
    <lineage>
        <taxon>Bacteria</taxon>
        <taxon>Pseudomonadati</taxon>
        <taxon>Pseudomonadota</taxon>
        <taxon>Gammaproteobacteria</taxon>
        <taxon>Oceanospirillales</taxon>
        <taxon>Saccharospirillaceae</taxon>
        <taxon>Reinekea</taxon>
    </lineage>
</organism>
<dbReference type="STRING" id="314283.MED297_00805"/>
<dbReference type="RefSeq" id="WP_008046489.1">
    <property type="nucleotide sequence ID" value="NZ_CH724153.1"/>
</dbReference>
<dbReference type="SFLD" id="SFLDG01091">
    <property type="entry name" value="uncharacterized_CHP01210-like"/>
    <property type="match status" value="1"/>
</dbReference>
<dbReference type="PANTHER" id="PTHR11135:SF1">
    <property type="entry name" value="PROTEIN YHCC"/>
    <property type="match status" value="1"/>
</dbReference>
<dbReference type="Pfam" id="PF16199">
    <property type="entry name" value="Radical_SAM_C"/>
    <property type="match status" value="1"/>
</dbReference>
<dbReference type="InterPro" id="IPR039661">
    <property type="entry name" value="ELP3"/>
</dbReference>
<dbReference type="InterPro" id="IPR023404">
    <property type="entry name" value="rSAM_horseshoe"/>
</dbReference>
<dbReference type="InterPro" id="IPR007197">
    <property type="entry name" value="rSAM"/>
</dbReference>
<evidence type="ECO:0000256" key="5">
    <source>
        <dbReference type="ARBA" id="ARBA00023004"/>
    </source>
</evidence>
<dbReference type="PANTHER" id="PTHR11135">
    <property type="entry name" value="HISTONE ACETYLTRANSFERASE-RELATED"/>
    <property type="match status" value="1"/>
</dbReference>
<evidence type="ECO:0000313" key="8">
    <source>
        <dbReference type="EMBL" id="EAR10316.1"/>
    </source>
</evidence>
<evidence type="ECO:0000256" key="3">
    <source>
        <dbReference type="ARBA" id="ARBA00022691"/>
    </source>
</evidence>
<dbReference type="OrthoDB" id="9801689at2"/>
<accession>A4BBI1</accession>
<dbReference type="AlphaFoldDB" id="A4BBI1"/>
<evidence type="ECO:0000256" key="2">
    <source>
        <dbReference type="ARBA" id="ARBA00022485"/>
    </source>
</evidence>
<dbReference type="SFLD" id="SFLDG01086">
    <property type="entry name" value="elongater_protein-like"/>
    <property type="match status" value="1"/>
</dbReference>
<name>A4BBI1_9GAMM</name>
<evidence type="ECO:0000259" key="7">
    <source>
        <dbReference type="PROSITE" id="PS51918"/>
    </source>
</evidence>
<protein>
    <recommendedName>
        <fullName evidence="7">Radical SAM core domain-containing protein</fullName>
    </recommendedName>
</protein>
<dbReference type="NCBIfam" id="TIGR01212">
    <property type="entry name" value="TIGR01212 family radical SAM protein"/>
    <property type="match status" value="1"/>
</dbReference>
<comment type="cofactor">
    <cofactor evidence="1">
        <name>[4Fe-4S] cluster</name>
        <dbReference type="ChEBI" id="CHEBI:49883"/>
    </cofactor>
</comment>
<dbReference type="InterPro" id="IPR032432">
    <property type="entry name" value="Radical_SAM_C"/>
</dbReference>
<dbReference type="InterPro" id="IPR006638">
    <property type="entry name" value="Elp3/MiaA/NifB-like_rSAM"/>
</dbReference>
<dbReference type="HOGENOM" id="CLU_060920_0_0_6"/>
<dbReference type="GO" id="GO:0046872">
    <property type="term" value="F:metal ion binding"/>
    <property type="evidence" value="ECO:0007669"/>
    <property type="project" value="UniProtKB-KW"/>
</dbReference>
<proteinExistence type="predicted"/>
<dbReference type="SMART" id="SM00729">
    <property type="entry name" value="Elp3"/>
    <property type="match status" value="1"/>
</dbReference>
<evidence type="ECO:0000256" key="6">
    <source>
        <dbReference type="ARBA" id="ARBA00023014"/>
    </source>
</evidence>
<dbReference type="CDD" id="cd01335">
    <property type="entry name" value="Radical_SAM"/>
    <property type="match status" value="1"/>
</dbReference>
<dbReference type="EMBL" id="AAOE01000004">
    <property type="protein sequence ID" value="EAR10316.1"/>
    <property type="molecule type" value="Genomic_DNA"/>
</dbReference>
<dbReference type="PROSITE" id="PS51918">
    <property type="entry name" value="RADICAL_SAM"/>
    <property type="match status" value="1"/>
</dbReference>
<keyword evidence="2" id="KW-0004">4Fe-4S</keyword>
<dbReference type="Proteomes" id="UP000005953">
    <property type="component" value="Unassembled WGS sequence"/>
</dbReference>
<dbReference type="SFLD" id="SFLDS00029">
    <property type="entry name" value="Radical_SAM"/>
    <property type="match status" value="1"/>
</dbReference>
<keyword evidence="4" id="KW-0479">Metal-binding</keyword>
<evidence type="ECO:0000313" key="9">
    <source>
        <dbReference type="Proteomes" id="UP000005953"/>
    </source>
</evidence>
<evidence type="ECO:0000256" key="1">
    <source>
        <dbReference type="ARBA" id="ARBA00001966"/>
    </source>
</evidence>
<dbReference type="InterPro" id="IPR058240">
    <property type="entry name" value="rSAM_sf"/>
</dbReference>
<sequence>MSLDHYVNTLGPYLKQRFGERVQKVSVFADVTCPNRDGSKGIGGCTFCNNKSFFPNDFSPASVATQLAENIPRLKAKTGAGKFLAYFQAYSNTYGDLERLKQMYLDAIQHDAVVGLCIGTRPDCIPDVLLAVLVDIQQQGYEVWLELGLQSAHDETLALINRGHTMADYRDAVTRARQLGLKVCTHLIVGLPGESKIHVLDSWQQVLDAGVDGVKWHPLHVVKGTQLARQLTQGDYICIGQGEYVDTLAEVLRRTPDHVIVHRVMSAVSRKALLLGPHWTENRGEVMKALLQQLAATAKPHPVSERLDAR</sequence>